<name>A0A1L4D2H8_9BACT</name>
<dbReference type="PANTHER" id="PTHR42792">
    <property type="entry name" value="FLAGELLIN"/>
    <property type="match status" value="1"/>
</dbReference>
<keyword evidence="2 3" id="KW-0975">Bacterial flagellum</keyword>
<dbReference type="InterPro" id="IPR042187">
    <property type="entry name" value="Flagellin_C_sub2"/>
</dbReference>
<dbReference type="InterPro" id="IPR001492">
    <property type="entry name" value="Flagellin"/>
</dbReference>
<protein>
    <recommendedName>
        <fullName evidence="3">Flagellin</fullName>
    </recommendedName>
</protein>
<dbReference type="OrthoDB" id="5290711at2"/>
<evidence type="ECO:0000259" key="5">
    <source>
        <dbReference type="Pfam" id="PF00700"/>
    </source>
</evidence>
<gene>
    <name evidence="6" type="ORF">AXG55_11020</name>
</gene>
<evidence type="ECO:0000313" key="7">
    <source>
        <dbReference type="Proteomes" id="UP000184731"/>
    </source>
</evidence>
<feature type="domain" description="Flagellin N-terminal" evidence="4">
    <location>
        <begin position="5"/>
        <end position="140"/>
    </location>
</feature>
<dbReference type="AlphaFoldDB" id="A0A1L4D2H8"/>
<dbReference type="GO" id="GO:0005198">
    <property type="term" value="F:structural molecule activity"/>
    <property type="evidence" value="ECO:0007669"/>
    <property type="project" value="UniProtKB-UniRule"/>
</dbReference>
<dbReference type="Pfam" id="PF00700">
    <property type="entry name" value="Flagellin_C"/>
    <property type="match status" value="1"/>
</dbReference>
<evidence type="ECO:0000256" key="2">
    <source>
        <dbReference type="ARBA" id="ARBA00023143"/>
    </source>
</evidence>
<dbReference type="Proteomes" id="UP000184731">
    <property type="component" value="Chromosome"/>
</dbReference>
<dbReference type="GO" id="GO:0009288">
    <property type="term" value="C:bacterial-type flagellum"/>
    <property type="evidence" value="ECO:0007669"/>
    <property type="project" value="UniProtKB-SubCell"/>
</dbReference>
<dbReference type="Pfam" id="PF00669">
    <property type="entry name" value="Flagellin_N"/>
    <property type="match status" value="1"/>
</dbReference>
<keyword evidence="7" id="KW-1185">Reference proteome</keyword>
<dbReference type="RefSeq" id="WP_148698165.1">
    <property type="nucleotide sequence ID" value="NZ_CP017834.1"/>
</dbReference>
<keyword evidence="3" id="KW-0964">Secreted</keyword>
<sequence length="293" mass="32131">MGLRIKSNIDSLLAQRRLSENQDELSDSIEKLSSGLRINKSSDDAAGLAISETMRAKVRSFAQAKRNASDGISFLQTGEGGLSELNNIIIRMRELTTQAASDTIGETERSFLNKEFQELGKEVNRIKDQTEFNGRKLLSDEDQKDINVQVGVNFRKSDGETNEENEVITLKFDDLSELNESLNKLTDLSIEGEDGRELGGSPTEDIFSALDNSMLNVTKTRATLGALQSRLNSTITSIDIGSENLNAAQSRIRDVDYGSESAKFAQSKILVSAGTSVLAQANQLPETVLHLIR</sequence>
<dbReference type="Gene3D" id="6.10.10.10">
    <property type="entry name" value="Flagellar export chaperone, C-terminal domain"/>
    <property type="match status" value="1"/>
</dbReference>
<dbReference type="InterPro" id="IPR046358">
    <property type="entry name" value="Flagellin_C"/>
</dbReference>
<dbReference type="EMBL" id="CP017834">
    <property type="protein sequence ID" value="APJ04409.1"/>
    <property type="molecule type" value="Genomic_DNA"/>
</dbReference>
<dbReference type="STRING" id="1915309.AXG55_11020"/>
<organism evidence="6 7">
    <name type="scientific">Silvanigrella aquatica</name>
    <dbReference type="NCBI Taxonomy" id="1915309"/>
    <lineage>
        <taxon>Bacteria</taxon>
        <taxon>Pseudomonadati</taxon>
        <taxon>Bdellovibrionota</taxon>
        <taxon>Oligoflexia</taxon>
        <taxon>Silvanigrellales</taxon>
        <taxon>Silvanigrellaceae</taxon>
        <taxon>Silvanigrella</taxon>
    </lineage>
</organism>
<comment type="function">
    <text evidence="3">Flagellin is the subunit protein which polymerizes to form the filaments of bacterial flagella.</text>
</comment>
<dbReference type="PRINTS" id="PR00207">
    <property type="entry name" value="FLAGELLIN"/>
</dbReference>
<dbReference type="Gene3D" id="1.20.1330.10">
    <property type="entry name" value="f41 fragment of flagellin, N-terminal domain"/>
    <property type="match status" value="1"/>
</dbReference>
<dbReference type="GO" id="GO:0005576">
    <property type="term" value="C:extracellular region"/>
    <property type="evidence" value="ECO:0007669"/>
    <property type="project" value="UniProtKB-SubCell"/>
</dbReference>
<dbReference type="InterPro" id="IPR001029">
    <property type="entry name" value="Flagellin_N"/>
</dbReference>
<accession>A0A1L4D2H8</accession>
<evidence type="ECO:0000313" key="6">
    <source>
        <dbReference type="EMBL" id="APJ04409.1"/>
    </source>
</evidence>
<proteinExistence type="inferred from homology"/>
<comment type="subcellular location">
    <subcellularLocation>
        <location evidence="3">Secreted</location>
    </subcellularLocation>
    <subcellularLocation>
        <location evidence="3">Bacterial flagellum</location>
    </subcellularLocation>
</comment>
<evidence type="ECO:0000256" key="3">
    <source>
        <dbReference type="RuleBase" id="RU362073"/>
    </source>
</evidence>
<evidence type="ECO:0000259" key="4">
    <source>
        <dbReference type="Pfam" id="PF00669"/>
    </source>
</evidence>
<comment type="similarity">
    <text evidence="1 3">Belongs to the bacterial flagellin family.</text>
</comment>
<evidence type="ECO:0000256" key="1">
    <source>
        <dbReference type="ARBA" id="ARBA00005709"/>
    </source>
</evidence>
<dbReference type="KEGG" id="saqi:AXG55_11020"/>
<feature type="domain" description="Flagellin C-terminal" evidence="5">
    <location>
        <begin position="209"/>
        <end position="292"/>
    </location>
</feature>
<dbReference type="PANTHER" id="PTHR42792:SF2">
    <property type="entry name" value="FLAGELLIN"/>
    <property type="match status" value="1"/>
</dbReference>
<dbReference type="SUPFAM" id="SSF64518">
    <property type="entry name" value="Phase 1 flagellin"/>
    <property type="match status" value="1"/>
</dbReference>
<reference evidence="6 7" key="1">
    <citation type="submission" date="2016-10" db="EMBL/GenBank/DDBJ databases">
        <title>Silvanigrella aquatica sp. nov., isolated from a freshwater lake located in the Black Forest, Germany, description of Silvanigrellaceae fam. nov., Silvanigrellales ord. nov., reclassification of the order Bdellovibrionales in the class Oligoflexia, reclassification of the families Bacteriovoracaceae and Halobacteriovoraceae in the new order Bacteriovoracales ord. nov., and reclassification of the family Pseudobacteriovoracaceae in the order Oligoflexiales.</title>
        <authorList>
            <person name="Hahn M.W."/>
            <person name="Schmidt J."/>
            <person name="Koll U."/>
            <person name="Rohde M."/>
            <person name="Verbag S."/>
            <person name="Pitt A."/>
            <person name="Nakai R."/>
            <person name="Naganuma T."/>
            <person name="Lang E."/>
        </authorList>
    </citation>
    <scope>NUCLEOTIDE SEQUENCE [LARGE SCALE GENOMIC DNA]</scope>
    <source>
        <strain evidence="6 7">MWH-Nonnen-W8red</strain>
    </source>
</reference>